<dbReference type="AlphaFoldDB" id="A0A085G0C1"/>
<evidence type="ECO:0000313" key="2">
    <source>
        <dbReference type="Proteomes" id="UP000028653"/>
    </source>
</evidence>
<protein>
    <submittedName>
        <fullName evidence="1">Uncharacterized protein</fullName>
    </submittedName>
</protein>
<keyword evidence="2" id="KW-1185">Reference proteome</keyword>
<dbReference type="eggNOG" id="ENOG50335FP">
    <property type="taxonomic scope" value="Bacteria"/>
</dbReference>
<sequence length="89" mass="10275">MFGSLKKLFHSDNSDTAQYDIQAVQLETELTALENTLTENPNNGETQKALMLRYNQALQVFAKSKTHRQHIDALFVKIDELRNIIRKNI</sequence>
<dbReference type="RefSeq" id="WP_034499301.1">
    <property type="nucleotide sequence ID" value="NZ_JMPI01000068.1"/>
</dbReference>
<dbReference type="EMBL" id="JMPI01000068">
    <property type="protein sequence ID" value="KFC77166.1"/>
    <property type="molecule type" value="Genomic_DNA"/>
</dbReference>
<name>A0A085G0C1_9ENTR</name>
<dbReference type="STRING" id="1006004.GBAG_3899"/>
<organism evidence="1 2">
    <name type="scientific">Buttiauxella agrestis ATCC 33320</name>
    <dbReference type="NCBI Taxonomy" id="1006004"/>
    <lineage>
        <taxon>Bacteria</taxon>
        <taxon>Pseudomonadati</taxon>
        <taxon>Pseudomonadota</taxon>
        <taxon>Gammaproteobacteria</taxon>
        <taxon>Enterobacterales</taxon>
        <taxon>Enterobacteriaceae</taxon>
        <taxon>Buttiauxella</taxon>
    </lineage>
</organism>
<dbReference type="Proteomes" id="UP000028653">
    <property type="component" value="Unassembled WGS sequence"/>
</dbReference>
<gene>
    <name evidence="1" type="ORF">GBAG_3899</name>
</gene>
<comment type="caution">
    <text evidence="1">The sequence shown here is derived from an EMBL/GenBank/DDBJ whole genome shotgun (WGS) entry which is preliminary data.</text>
</comment>
<evidence type="ECO:0000313" key="1">
    <source>
        <dbReference type="EMBL" id="KFC77166.1"/>
    </source>
</evidence>
<accession>A0A085G0C1</accession>
<dbReference type="OrthoDB" id="5878415at2"/>
<reference evidence="1 2" key="1">
    <citation type="submission" date="2014-05" db="EMBL/GenBank/DDBJ databases">
        <title>ATOL: Assembling a taxonomically balanced genome-scale reconstruction of the evolutionary history of the Enterobacteriaceae.</title>
        <authorList>
            <person name="Plunkett G.III."/>
            <person name="Neeno-Eckwall E.C."/>
            <person name="Glasner J.D."/>
            <person name="Perna N.T."/>
        </authorList>
    </citation>
    <scope>NUCLEOTIDE SEQUENCE [LARGE SCALE GENOMIC DNA]</scope>
    <source>
        <strain evidence="1 2">ATCC 33320</strain>
    </source>
</reference>
<proteinExistence type="predicted"/>